<protein>
    <submittedName>
        <fullName evidence="2">Uncharacterized protein</fullName>
    </submittedName>
</protein>
<feature type="region of interest" description="Disordered" evidence="1">
    <location>
        <begin position="24"/>
        <end position="118"/>
    </location>
</feature>
<organism evidence="2 3">
    <name type="scientific">Meripilus lineatus</name>
    <dbReference type="NCBI Taxonomy" id="2056292"/>
    <lineage>
        <taxon>Eukaryota</taxon>
        <taxon>Fungi</taxon>
        <taxon>Dikarya</taxon>
        <taxon>Basidiomycota</taxon>
        <taxon>Agaricomycotina</taxon>
        <taxon>Agaricomycetes</taxon>
        <taxon>Polyporales</taxon>
        <taxon>Meripilaceae</taxon>
        <taxon>Meripilus</taxon>
    </lineage>
</organism>
<evidence type="ECO:0000313" key="2">
    <source>
        <dbReference type="EMBL" id="KAJ3475008.1"/>
    </source>
</evidence>
<feature type="compositionally biased region" description="Low complexity" evidence="1">
    <location>
        <begin position="48"/>
        <end position="72"/>
    </location>
</feature>
<feature type="compositionally biased region" description="Pro residues" evidence="1">
    <location>
        <begin position="36"/>
        <end position="47"/>
    </location>
</feature>
<evidence type="ECO:0000313" key="3">
    <source>
        <dbReference type="Proteomes" id="UP001212997"/>
    </source>
</evidence>
<gene>
    <name evidence="2" type="ORF">NLI96_g12116</name>
</gene>
<dbReference type="Proteomes" id="UP001212997">
    <property type="component" value="Unassembled WGS sequence"/>
</dbReference>
<reference evidence="2" key="1">
    <citation type="submission" date="2022-07" db="EMBL/GenBank/DDBJ databases">
        <title>Genome Sequence of Physisporinus lineatus.</title>
        <authorList>
            <person name="Buettner E."/>
        </authorList>
    </citation>
    <scope>NUCLEOTIDE SEQUENCE</scope>
    <source>
        <strain evidence="2">VT162</strain>
    </source>
</reference>
<sequence>MLGSTPNTSSSLLLHTFETLLQLSTPLPNPTTAFAPSPPPQAQPLPVPSQSQAASSNSQSSTGPSTPAAVPATPAPLTPEYITADRSNVAEHRGYGQLGLPSGPEDNRVACTQCRVQS</sequence>
<proteinExistence type="predicted"/>
<feature type="compositionally biased region" description="Low complexity" evidence="1">
    <location>
        <begin position="24"/>
        <end position="35"/>
    </location>
</feature>
<name>A0AAD5UQF7_9APHY</name>
<accession>A0AAD5UQF7</accession>
<comment type="caution">
    <text evidence="2">The sequence shown here is derived from an EMBL/GenBank/DDBJ whole genome shotgun (WGS) entry which is preliminary data.</text>
</comment>
<evidence type="ECO:0000256" key="1">
    <source>
        <dbReference type="SAM" id="MobiDB-lite"/>
    </source>
</evidence>
<dbReference type="AlphaFoldDB" id="A0AAD5UQF7"/>
<keyword evidence="3" id="KW-1185">Reference proteome</keyword>
<dbReference type="EMBL" id="JANAWD010000934">
    <property type="protein sequence ID" value="KAJ3475008.1"/>
    <property type="molecule type" value="Genomic_DNA"/>
</dbReference>